<dbReference type="InterPro" id="IPR044230">
    <property type="entry name" value="GTF3C4"/>
</dbReference>
<dbReference type="AlphaFoldDB" id="A0A9P7JDM1"/>
<reference evidence="3" key="1">
    <citation type="journal article" date="2020" name="New Phytol.">
        <title>Comparative genomics reveals dynamic genome evolution in host specialist ectomycorrhizal fungi.</title>
        <authorList>
            <person name="Lofgren L.A."/>
            <person name="Nguyen N.H."/>
            <person name="Vilgalys R."/>
            <person name="Ruytinx J."/>
            <person name="Liao H.L."/>
            <person name="Branco S."/>
            <person name="Kuo A."/>
            <person name="LaButti K."/>
            <person name="Lipzen A."/>
            <person name="Andreopoulos W."/>
            <person name="Pangilinan J."/>
            <person name="Riley R."/>
            <person name="Hundley H."/>
            <person name="Na H."/>
            <person name="Barry K."/>
            <person name="Grigoriev I.V."/>
            <person name="Stajich J.E."/>
            <person name="Kennedy P.G."/>
        </authorList>
    </citation>
    <scope>NUCLEOTIDE SEQUENCE</scope>
    <source>
        <strain evidence="3">MN1</strain>
    </source>
</reference>
<dbReference type="InterPro" id="IPR024764">
    <property type="entry name" value="TFIIIC_Znf"/>
</dbReference>
<feature type="domain" description="Transcription factor IIIC putative zinc-finger" evidence="2">
    <location>
        <begin position="675"/>
        <end position="704"/>
    </location>
</feature>
<dbReference type="PANTHER" id="PTHR15496:SF2">
    <property type="entry name" value="GENERAL TRANSCRIPTION FACTOR 3C POLYPEPTIDE 4"/>
    <property type="match status" value="1"/>
</dbReference>
<comment type="caution">
    <text evidence="3">The sequence shown here is derived from an EMBL/GenBank/DDBJ whole genome shotgun (WGS) entry which is preliminary data.</text>
</comment>
<dbReference type="InterPro" id="IPR024761">
    <property type="entry name" value="TFIIIC_delta_N"/>
</dbReference>
<dbReference type="RefSeq" id="XP_041193461.1">
    <property type="nucleotide sequence ID" value="XM_041341580.1"/>
</dbReference>
<sequence length="763" mass="83517">MAIYTSLAVSTVILNPSERCLQWSDDGQACITTKAAVHIMTPDSGINFSTPPDIKALRGDEQGEQPLGWFRTMIELARGPTHVWPSICQDWGAITLGSLDVSLREVACSPGNLTSRGRCVIAILNSNAEVSLWAAAKNHLKGEWTNIQDVTGLLLSTASSEDVIRNTLRAQVTSLLLCSLAWSKQPDHRITPTPILDSSMLALGNRAGCIEFSRFNRNSNSEGSLSYIHTEPLSDHWITHLSWAPWITYAAGHCESLLAFSTDNGNVGLVKVTQNLQSTSNVGFVPEYTTSVVFNVQDSICEADKRSVTALTWVQPPGRNPILVYTKPGLVYLWSWLGSEPTWYGTRVLPFQTQKMSVGSSAISPVSGVSYVLHRDALVLSLFDGSLHAIHGMTTEPTWSPPLVGDILTSAELSRASRALFAKVTPAGISYLDVNRIGGMASYDSQSTLIWIYESLRPTDFGYKHEAQHECMLLTAPFWQLDDETVLHTASEAFADISCGSAPIHHLRALMLHLRSNARFSALCPQVLGILSQVPPDQTTTIVLPPWTHGLNDDLRPQLRKSLTTHLFGWHNLLSLRMRLSIADLCWKLCKDPEMQAQCGQVAQGLLAAISHCVLRILVRHLRAIIPVITAPDIPFVLREVVQSLLPGSPQDLADEAQALSDTLTTSFSIDPAIAALHEHCPACRTEVPLHDITRATCPNGHAWGTPPSFGKASLFGHLVHTLDVKASDESQLPVAALSWIVRDLLEAVQRCLFCGNNFVEIV</sequence>
<dbReference type="PANTHER" id="PTHR15496">
    <property type="entry name" value="GENERAL TRANSCRIPTION FACTOR 3C POLYPEPTIDE 4 FAMILY"/>
    <property type="match status" value="1"/>
</dbReference>
<dbReference type="GO" id="GO:0006384">
    <property type="term" value="P:transcription initiation at RNA polymerase III promoter"/>
    <property type="evidence" value="ECO:0007669"/>
    <property type="project" value="InterPro"/>
</dbReference>
<evidence type="ECO:0000259" key="2">
    <source>
        <dbReference type="Pfam" id="PF12660"/>
    </source>
</evidence>
<dbReference type="EMBL" id="JABBWG010000014">
    <property type="protein sequence ID" value="KAG1817042.1"/>
    <property type="molecule type" value="Genomic_DNA"/>
</dbReference>
<dbReference type="Proteomes" id="UP000807769">
    <property type="component" value="Unassembled WGS sequence"/>
</dbReference>
<dbReference type="OrthoDB" id="421374at2759"/>
<dbReference type="Pfam" id="PF12660">
    <property type="entry name" value="zf-TFIIIC"/>
    <property type="match status" value="1"/>
</dbReference>
<dbReference type="GO" id="GO:0004402">
    <property type="term" value="F:histone acetyltransferase activity"/>
    <property type="evidence" value="ECO:0007669"/>
    <property type="project" value="InterPro"/>
</dbReference>
<feature type="domain" description="Transcription factor IIIC 90kDa subunit N-terminal" evidence="1">
    <location>
        <begin position="23"/>
        <end position="278"/>
    </location>
</feature>
<evidence type="ECO:0000313" key="4">
    <source>
        <dbReference type="Proteomes" id="UP000807769"/>
    </source>
</evidence>
<name>A0A9P7JDM1_9AGAM</name>
<protein>
    <submittedName>
        <fullName evidence="3">Transcription factor IIIC subunit delta N-term-domain-containing protein</fullName>
    </submittedName>
</protein>
<proteinExistence type="predicted"/>
<keyword evidence="4" id="KW-1185">Reference proteome</keyword>
<evidence type="ECO:0000259" key="1">
    <source>
        <dbReference type="Pfam" id="PF12657"/>
    </source>
</evidence>
<dbReference type="GO" id="GO:0000127">
    <property type="term" value="C:transcription factor TFIIIC complex"/>
    <property type="evidence" value="ECO:0007669"/>
    <property type="project" value="InterPro"/>
</dbReference>
<evidence type="ECO:0000313" key="3">
    <source>
        <dbReference type="EMBL" id="KAG1817042.1"/>
    </source>
</evidence>
<gene>
    <name evidence="3" type="ORF">BJ212DRAFT_1500604</name>
</gene>
<dbReference type="GeneID" id="64635596"/>
<organism evidence="3 4">
    <name type="scientific">Suillus subaureus</name>
    <dbReference type="NCBI Taxonomy" id="48587"/>
    <lineage>
        <taxon>Eukaryota</taxon>
        <taxon>Fungi</taxon>
        <taxon>Dikarya</taxon>
        <taxon>Basidiomycota</taxon>
        <taxon>Agaricomycotina</taxon>
        <taxon>Agaricomycetes</taxon>
        <taxon>Agaricomycetidae</taxon>
        <taxon>Boletales</taxon>
        <taxon>Suillineae</taxon>
        <taxon>Suillaceae</taxon>
        <taxon>Suillus</taxon>
    </lineage>
</organism>
<accession>A0A9P7JDM1</accession>
<dbReference type="Pfam" id="PF12657">
    <property type="entry name" value="TFIIIC_delta"/>
    <property type="match status" value="1"/>
</dbReference>